<feature type="transmembrane region" description="Helical" evidence="6">
    <location>
        <begin position="54"/>
        <end position="75"/>
    </location>
</feature>
<evidence type="ECO:0000256" key="6">
    <source>
        <dbReference type="SAM" id="Phobius"/>
    </source>
</evidence>
<comment type="caution">
    <text evidence="7">The sequence shown here is derived from an EMBL/GenBank/DDBJ whole genome shotgun (WGS) entry which is preliminary data.</text>
</comment>
<feature type="transmembrane region" description="Helical" evidence="6">
    <location>
        <begin position="179"/>
        <end position="199"/>
    </location>
</feature>
<dbReference type="CDD" id="cd06173">
    <property type="entry name" value="MFS_MefA_like"/>
    <property type="match status" value="1"/>
</dbReference>
<keyword evidence="3 6" id="KW-0812">Transmembrane</keyword>
<feature type="transmembrane region" description="Helical" evidence="6">
    <location>
        <begin position="308"/>
        <end position="326"/>
    </location>
</feature>
<dbReference type="RefSeq" id="WP_111866964.1">
    <property type="nucleotide sequence ID" value="NZ_QLYX01000005.1"/>
</dbReference>
<evidence type="ECO:0000256" key="2">
    <source>
        <dbReference type="ARBA" id="ARBA00022475"/>
    </source>
</evidence>
<evidence type="ECO:0000256" key="1">
    <source>
        <dbReference type="ARBA" id="ARBA00004651"/>
    </source>
</evidence>
<feature type="transmembrane region" description="Helical" evidence="6">
    <location>
        <begin position="276"/>
        <end position="296"/>
    </location>
</feature>
<proteinExistence type="predicted"/>
<dbReference type="InterPro" id="IPR011701">
    <property type="entry name" value="MFS"/>
</dbReference>
<dbReference type="GO" id="GO:0005886">
    <property type="term" value="C:plasma membrane"/>
    <property type="evidence" value="ECO:0007669"/>
    <property type="project" value="UniProtKB-SubCell"/>
</dbReference>
<evidence type="ECO:0000313" key="8">
    <source>
        <dbReference type="Proteomes" id="UP000251891"/>
    </source>
</evidence>
<dbReference type="Proteomes" id="UP000251891">
    <property type="component" value="Unassembled WGS sequence"/>
</dbReference>
<evidence type="ECO:0000256" key="5">
    <source>
        <dbReference type="ARBA" id="ARBA00023136"/>
    </source>
</evidence>
<evidence type="ECO:0000256" key="3">
    <source>
        <dbReference type="ARBA" id="ARBA00022692"/>
    </source>
</evidence>
<feature type="transmembrane region" description="Helical" evidence="6">
    <location>
        <begin position="367"/>
        <end position="390"/>
    </location>
</feature>
<dbReference type="PANTHER" id="PTHR23513">
    <property type="entry name" value="INTEGRAL MEMBRANE EFFLUX PROTEIN-RELATED"/>
    <property type="match status" value="1"/>
</dbReference>
<dbReference type="SUPFAM" id="SSF103473">
    <property type="entry name" value="MFS general substrate transporter"/>
    <property type="match status" value="1"/>
</dbReference>
<feature type="transmembrane region" description="Helical" evidence="6">
    <location>
        <begin position="396"/>
        <end position="414"/>
    </location>
</feature>
<evidence type="ECO:0000256" key="4">
    <source>
        <dbReference type="ARBA" id="ARBA00022989"/>
    </source>
</evidence>
<dbReference type="InterPro" id="IPR036259">
    <property type="entry name" value="MFS_trans_sf"/>
</dbReference>
<feature type="transmembrane region" description="Helical" evidence="6">
    <location>
        <begin position="82"/>
        <end position="105"/>
    </location>
</feature>
<sequence length="426" mass="44777">MKGADLRTVLRGRDFRRLYATRLVSQLTDGVFQVALAGYVFFSPERQTSATAAAAAFATLLLPYSVLGPFVGVFIDRWSRRQILLVAPLLRAACTVGVAALLAAGQDGAPFYLAALLVLGINRFFLSALSAALPHVVTREQLVLANALSVTSGTIITFVGAGIGYGLRRLLGAGSGDTAAILLCAAGIWLLTAVVAATLDRRGLGPDLDEAPRRTREALGNVLHGLLDGLRHLRERPPAALALGVISVHRFLYGITLIMTLLLFRNHFTTDAEAGLAGFATALGVSGAGFFVGAVITPPVVRRIAKETWITALLLSGSVVLLVFGPPFAEPLWLAGAFGLGVVSQGVKLCVDTILQESVADAYRGRVFSAYDMLFNATFVAAAAAAAATVPVSGRSYPVLLAVVVAYALTAAAYRTLSRRRTPSSV</sequence>
<accession>A0A365H6V9</accession>
<feature type="transmembrane region" description="Helical" evidence="6">
    <location>
        <begin position="143"/>
        <end position="167"/>
    </location>
</feature>
<keyword evidence="4 6" id="KW-1133">Transmembrane helix</keyword>
<keyword evidence="5 6" id="KW-0472">Membrane</keyword>
<dbReference type="EMBL" id="QLYX01000005">
    <property type="protein sequence ID" value="RAY14732.1"/>
    <property type="molecule type" value="Genomic_DNA"/>
</dbReference>
<organism evidence="7 8">
    <name type="scientific">Actinomadura craniellae</name>
    <dbReference type="NCBI Taxonomy" id="2231787"/>
    <lineage>
        <taxon>Bacteria</taxon>
        <taxon>Bacillati</taxon>
        <taxon>Actinomycetota</taxon>
        <taxon>Actinomycetes</taxon>
        <taxon>Streptosporangiales</taxon>
        <taxon>Thermomonosporaceae</taxon>
        <taxon>Actinomadura</taxon>
    </lineage>
</organism>
<dbReference type="GO" id="GO:0022857">
    <property type="term" value="F:transmembrane transporter activity"/>
    <property type="evidence" value="ECO:0007669"/>
    <property type="project" value="InterPro"/>
</dbReference>
<reference evidence="7 8" key="1">
    <citation type="submission" date="2018-06" db="EMBL/GenBank/DDBJ databases">
        <title>Actinomadura craniellae sp. nov. isolated from marine sponge Craniella sp.</title>
        <authorList>
            <person name="Li L."/>
            <person name="Xu Q.H."/>
            <person name="Lin H.W."/>
            <person name="Lu Y.H."/>
        </authorList>
    </citation>
    <scope>NUCLEOTIDE SEQUENCE [LARGE SCALE GENOMIC DNA]</scope>
    <source>
        <strain evidence="7 8">LHW63021</strain>
    </source>
</reference>
<name>A0A365H6V9_9ACTN</name>
<keyword evidence="2" id="KW-1003">Cell membrane</keyword>
<gene>
    <name evidence="7" type="ORF">DPM19_13380</name>
</gene>
<protein>
    <submittedName>
        <fullName evidence="7">MFS transporter</fullName>
    </submittedName>
</protein>
<evidence type="ECO:0000313" key="7">
    <source>
        <dbReference type="EMBL" id="RAY14732.1"/>
    </source>
</evidence>
<keyword evidence="8" id="KW-1185">Reference proteome</keyword>
<feature type="transmembrane region" description="Helical" evidence="6">
    <location>
        <begin position="332"/>
        <end position="355"/>
    </location>
</feature>
<dbReference type="PANTHER" id="PTHR23513:SF17">
    <property type="entry name" value="MEMBRANE PROTEIN"/>
    <property type="match status" value="1"/>
</dbReference>
<feature type="transmembrane region" description="Helical" evidence="6">
    <location>
        <begin position="111"/>
        <end position="131"/>
    </location>
</feature>
<dbReference type="Gene3D" id="1.20.1250.20">
    <property type="entry name" value="MFS general substrate transporter like domains"/>
    <property type="match status" value="1"/>
</dbReference>
<dbReference type="Pfam" id="PF07690">
    <property type="entry name" value="MFS_1"/>
    <property type="match status" value="1"/>
</dbReference>
<feature type="transmembrane region" description="Helical" evidence="6">
    <location>
        <begin position="240"/>
        <end position="264"/>
    </location>
</feature>
<dbReference type="AlphaFoldDB" id="A0A365H6V9"/>
<feature type="transmembrane region" description="Helical" evidence="6">
    <location>
        <begin position="20"/>
        <end position="42"/>
    </location>
</feature>
<dbReference type="OrthoDB" id="3688258at2"/>
<comment type="subcellular location">
    <subcellularLocation>
        <location evidence="1">Cell membrane</location>
        <topology evidence="1">Multi-pass membrane protein</topology>
    </subcellularLocation>
</comment>